<organism evidence="3">
    <name type="scientific">Microbotryum lychnidis-dioicae (strain p1A1 Lamole / MvSl-1064)</name>
    <name type="common">Anther smut fungus</name>
    <dbReference type="NCBI Taxonomy" id="683840"/>
    <lineage>
        <taxon>Eukaryota</taxon>
        <taxon>Fungi</taxon>
        <taxon>Dikarya</taxon>
        <taxon>Basidiomycota</taxon>
        <taxon>Pucciniomycotina</taxon>
        <taxon>Microbotryomycetes</taxon>
        <taxon>Microbotryales</taxon>
        <taxon>Microbotryaceae</taxon>
        <taxon>Microbotryum</taxon>
    </lineage>
</organism>
<accession>U5H2H3</accession>
<dbReference type="Proteomes" id="UP000017200">
    <property type="component" value="Unassembled WGS sequence"/>
</dbReference>
<keyword evidence="2" id="KW-0472">Membrane</keyword>
<evidence type="ECO:0000313" key="4">
    <source>
        <dbReference type="EnsemblFungi" id="MVLG_01559T0"/>
    </source>
</evidence>
<feature type="region of interest" description="Disordered" evidence="1">
    <location>
        <begin position="312"/>
        <end position="334"/>
    </location>
</feature>
<evidence type="ECO:0000313" key="3">
    <source>
        <dbReference type="EMBL" id="KDE08296.1"/>
    </source>
</evidence>
<feature type="compositionally biased region" description="Acidic residues" evidence="1">
    <location>
        <begin position="463"/>
        <end position="481"/>
    </location>
</feature>
<reference evidence="3 5" key="3">
    <citation type="journal article" date="2015" name="BMC Genomics">
        <title>Sex and parasites: genomic and transcriptomic analysis of Microbotryum lychnidis-dioicae, the biotrophic and plant-castrating anther smut fungus.</title>
        <authorList>
            <person name="Perlin M.H."/>
            <person name="Amselem J."/>
            <person name="Fontanillas E."/>
            <person name="Toh S.S."/>
            <person name="Chen Z."/>
            <person name="Goldberg J."/>
            <person name="Duplessis S."/>
            <person name="Henrissat B."/>
            <person name="Young S."/>
            <person name="Zeng Q."/>
            <person name="Aguileta G."/>
            <person name="Petit E."/>
            <person name="Badouin H."/>
            <person name="Andrews J."/>
            <person name="Razeeq D."/>
            <person name="Gabaldon T."/>
            <person name="Quesneville H."/>
            <person name="Giraud T."/>
            <person name="Hood M.E."/>
            <person name="Schultz D.J."/>
            <person name="Cuomo C.A."/>
        </authorList>
    </citation>
    <scope>NUCLEOTIDE SEQUENCE [LARGE SCALE GENOMIC DNA]</scope>
    <source>
        <strain evidence="5">p1A1 Lamole</strain>
        <strain evidence="3">P1A1 Lamole</strain>
    </source>
</reference>
<feature type="region of interest" description="Disordered" evidence="1">
    <location>
        <begin position="584"/>
        <end position="665"/>
    </location>
</feature>
<dbReference type="AlphaFoldDB" id="U5H2H3"/>
<feature type="region of interest" description="Disordered" evidence="1">
    <location>
        <begin position="17"/>
        <end position="80"/>
    </location>
</feature>
<dbReference type="HOGENOM" id="CLU_412887_0_0_1"/>
<reference evidence="3" key="2">
    <citation type="submission" date="2010-11" db="EMBL/GenBank/DDBJ databases">
        <authorList>
            <consortium name="The Broad Institute Genome Sequencing Platform"/>
            <person name="Earl A."/>
            <person name="Ward D."/>
            <person name="Feldgarden M."/>
            <person name="Gevers D."/>
            <person name="Butler R."/>
            <person name="Young S.K."/>
            <person name="Zeng Q."/>
            <person name="Gargeya S."/>
            <person name="Fitzgerald M."/>
            <person name="Haas B."/>
            <person name="Abouelleil A."/>
            <person name="Alvarado L."/>
            <person name="Arachchi H.M."/>
            <person name="Berlin A."/>
            <person name="Brown A."/>
            <person name="Chapman S.B."/>
            <person name="Chen Z."/>
            <person name="Dunbar C."/>
            <person name="Freedman E."/>
            <person name="Gearin G."/>
            <person name="Gellesch M."/>
            <person name="Goldberg J."/>
            <person name="Griggs A."/>
            <person name="Gujja S."/>
            <person name="Heilman E."/>
            <person name="Heiman D."/>
            <person name="Howarth C."/>
            <person name="Larson L."/>
            <person name="Lui A."/>
            <person name="MacDonald P.J.P."/>
            <person name="Mehta T."/>
            <person name="Montmayeur A."/>
            <person name="Murphy C."/>
            <person name="Neiman D."/>
            <person name="Pearson M."/>
            <person name="Priest M."/>
            <person name="Roberts A."/>
            <person name="Saif S."/>
            <person name="Shea T."/>
            <person name="Shenoy N."/>
            <person name="Sisk P."/>
            <person name="Stolte C."/>
            <person name="Sykes S."/>
            <person name="White J."/>
            <person name="Yandava C."/>
            <person name="Wortman J."/>
            <person name="Nusbaum C."/>
            <person name="Birren B."/>
        </authorList>
    </citation>
    <scope>NUCLEOTIDE SEQUENCE</scope>
    <source>
        <strain evidence="3">P1A1 Lamole</strain>
    </source>
</reference>
<evidence type="ECO:0000256" key="1">
    <source>
        <dbReference type="SAM" id="MobiDB-lite"/>
    </source>
</evidence>
<proteinExistence type="predicted"/>
<feature type="compositionally biased region" description="Low complexity" evidence="1">
    <location>
        <begin position="452"/>
        <end position="462"/>
    </location>
</feature>
<name>U5H2H3_USTV1</name>
<evidence type="ECO:0000256" key="2">
    <source>
        <dbReference type="SAM" id="Phobius"/>
    </source>
</evidence>
<gene>
    <name evidence="3" type="ORF">MVLG_01559</name>
</gene>
<keyword evidence="2" id="KW-0812">Transmembrane</keyword>
<feature type="transmembrane region" description="Helical" evidence="2">
    <location>
        <begin position="214"/>
        <end position="236"/>
    </location>
</feature>
<dbReference type="OrthoDB" id="2538340at2759"/>
<feature type="region of interest" description="Disordered" evidence="1">
    <location>
        <begin position="99"/>
        <end position="133"/>
    </location>
</feature>
<feature type="compositionally biased region" description="Low complexity" evidence="1">
    <location>
        <begin position="496"/>
        <end position="515"/>
    </location>
</feature>
<sequence length="665" mass="71755">MNVMGDTRRLMPGFVAVQSAPSGGSSRRASASAAPPSARDTQQALHPFKGRRRTSVAQSSTTPEMPQHGFQPPVSPIKNSYGVGGLGTKGIPTIQFPLSPPATPTKVNGSGTAHGSEMTPSSAGSGRSPTSANFLDRRGSTSAIRMNSVVFDESPMAHLSAINEGSYDMAQNPSDPDRRPSKAYELNQLNSAEKLYRAGNYHLRKVKSLSPFKLALVTVLTLTTIYCLLLVVRVAVDSIAMQPSRRSPIGDFRRASQRAADVTKGMLKGGNAPMVAQRSTVDQRSRKAWGRGSRSNNEAIRPVRLAIVENGDDDYFDDRLPPESEVSDDERERRIRESISRAVQRVRKEDFLLQASDSKAASSQSYAADDNESTPKKRKKGPPRRFGSKSDLSRGSPREGRRPVNQASQPKEQHAATAVDTEGEPEIEETVPVTMENEAMVEEAPVKWRVPADTARQAATSDASDDALDEDSEDEDEEEEPAPPPPRPASKKTKAQRLAPKPALPRAPALAREAPVLTNDTKLRKTRRPITKGGAAGAWSGPAPLDSSSAMEEEPDKSAAQLLAKAEAQLLAAREQLAAQVAAGARTGGARQHPPDAKVVPMQKMKTTPQKKVGGAARESADEPRVVDEPVQPRKDAGKQEQRRPMAMRAKKKGSPARQRYGPNA</sequence>
<evidence type="ECO:0000313" key="5">
    <source>
        <dbReference type="Proteomes" id="UP000017200"/>
    </source>
</evidence>
<feature type="compositionally biased region" description="Polar residues" evidence="1">
    <location>
        <begin position="105"/>
        <end position="133"/>
    </location>
</feature>
<dbReference type="EMBL" id="GL541651">
    <property type="protein sequence ID" value="KDE08296.1"/>
    <property type="molecule type" value="Genomic_DNA"/>
</dbReference>
<dbReference type="EnsemblFungi" id="MVLG_01559T0">
    <property type="protein sequence ID" value="MVLG_01559T0"/>
    <property type="gene ID" value="MVLG_01559"/>
</dbReference>
<dbReference type="EMBL" id="AEIJ01000149">
    <property type="status" value="NOT_ANNOTATED_CDS"/>
    <property type="molecule type" value="Genomic_DNA"/>
</dbReference>
<feature type="region of interest" description="Disordered" evidence="1">
    <location>
        <begin position="267"/>
        <end position="295"/>
    </location>
</feature>
<keyword evidence="5" id="KW-1185">Reference proteome</keyword>
<feature type="compositionally biased region" description="Low complexity" evidence="1">
    <location>
        <begin position="19"/>
        <end position="39"/>
    </location>
</feature>
<protein>
    <submittedName>
        <fullName evidence="3 4">Uncharacterized protein</fullName>
    </submittedName>
</protein>
<reference evidence="5" key="1">
    <citation type="submission" date="2010-11" db="EMBL/GenBank/DDBJ databases">
        <title>The genome sequence of Microbotryum violaceum strain p1A1 Lamole.</title>
        <authorList>
            <person name="Cuomo C."/>
            <person name="Perlin M."/>
            <person name="Young S.K."/>
            <person name="Zeng Q."/>
            <person name="Gargeya S."/>
            <person name="Alvarado L."/>
            <person name="Berlin A."/>
            <person name="Chapman S.B."/>
            <person name="Chen Z."/>
            <person name="Freedman E."/>
            <person name="Gellesch M."/>
            <person name="Goldberg J."/>
            <person name="Griggs A."/>
            <person name="Gujja S."/>
            <person name="Heilman E."/>
            <person name="Heiman D."/>
            <person name="Howarth C."/>
            <person name="Mehta T."/>
            <person name="Neiman D."/>
            <person name="Pearson M."/>
            <person name="Roberts A."/>
            <person name="Saif S."/>
            <person name="Shea T."/>
            <person name="Shenoy N."/>
            <person name="Sisk P."/>
            <person name="Stolte C."/>
            <person name="Sykes S."/>
            <person name="White J."/>
            <person name="Yandava C."/>
            <person name="Haas B."/>
            <person name="Nusbaum C."/>
            <person name="Birren B."/>
        </authorList>
    </citation>
    <scope>NUCLEOTIDE SEQUENCE [LARGE SCALE GENOMIC DNA]</scope>
    <source>
        <strain evidence="5">p1A1 Lamole</strain>
    </source>
</reference>
<reference evidence="4" key="4">
    <citation type="submission" date="2015-06" db="UniProtKB">
        <authorList>
            <consortium name="EnsemblFungi"/>
        </authorList>
    </citation>
    <scope>IDENTIFICATION</scope>
</reference>
<feature type="compositionally biased region" description="Basic and acidic residues" evidence="1">
    <location>
        <begin position="619"/>
        <end position="644"/>
    </location>
</feature>
<feature type="compositionally biased region" description="Low complexity" evidence="1">
    <location>
        <begin position="355"/>
        <end position="368"/>
    </location>
</feature>
<feature type="compositionally biased region" description="Basic residues" evidence="1">
    <location>
        <begin position="376"/>
        <end position="387"/>
    </location>
</feature>
<feature type="region of interest" description="Disordered" evidence="1">
    <location>
        <begin position="355"/>
        <end position="561"/>
    </location>
</feature>
<feature type="compositionally biased region" description="Polar residues" evidence="1">
    <location>
        <begin position="55"/>
        <end position="64"/>
    </location>
</feature>
<keyword evidence="2" id="KW-1133">Transmembrane helix</keyword>
<dbReference type="InParanoid" id="U5H2H3"/>